<gene>
    <name evidence="8" type="ORF">DYB35_006763</name>
    <name evidence="9" type="ORF">DYB37_010726</name>
</gene>
<dbReference type="Gene3D" id="3.90.1750.10">
    <property type="entry name" value="Hect, E3 ligase catalytic domains"/>
    <property type="match status" value="2"/>
</dbReference>
<dbReference type="Gene3D" id="3.30.559.70">
    <property type="entry name" value="Choline/Carnitine o-acyltransferase, domain 2"/>
    <property type="match status" value="1"/>
</dbReference>
<name>A0A418DU24_APHAT</name>
<keyword evidence="2 5" id="KW-0012">Acyltransferase</keyword>
<dbReference type="PROSITE" id="PS00439">
    <property type="entry name" value="ACYLTRANSF_C_1"/>
    <property type="match status" value="1"/>
</dbReference>
<dbReference type="SUPFAM" id="SSF52777">
    <property type="entry name" value="CoA-dependent acyltransferases"/>
    <property type="match status" value="1"/>
</dbReference>
<dbReference type="InterPro" id="IPR035983">
    <property type="entry name" value="Hect_E3_ubiquitin_ligase"/>
</dbReference>
<dbReference type="InterPro" id="IPR042572">
    <property type="entry name" value="Carn_acyl_trans_N"/>
</dbReference>
<dbReference type="GO" id="GO:0009437">
    <property type="term" value="P:carnitine metabolic process"/>
    <property type="evidence" value="ECO:0007669"/>
    <property type="project" value="TreeGrafter"/>
</dbReference>
<dbReference type="InterPro" id="IPR039551">
    <property type="entry name" value="Cho/carn_acyl_trans"/>
</dbReference>
<evidence type="ECO:0000256" key="4">
    <source>
        <dbReference type="PROSITE-ProRule" id="PRU00104"/>
    </source>
</evidence>
<feature type="active site" description="Proton acceptor" evidence="3">
    <location>
        <position position="773"/>
    </location>
</feature>
<dbReference type="GO" id="GO:0005739">
    <property type="term" value="C:mitochondrion"/>
    <property type="evidence" value="ECO:0007669"/>
    <property type="project" value="TreeGrafter"/>
</dbReference>
<dbReference type="Pfam" id="PF00632">
    <property type="entry name" value="HECT"/>
    <property type="match status" value="1"/>
</dbReference>
<evidence type="ECO:0000256" key="1">
    <source>
        <dbReference type="ARBA" id="ARBA00022786"/>
    </source>
</evidence>
<feature type="compositionally biased region" description="Pro residues" evidence="6">
    <location>
        <begin position="38"/>
        <end position="49"/>
    </location>
</feature>
<dbReference type="PROSITE" id="PS00440">
    <property type="entry name" value="ACYLTRANSF_C_2"/>
    <property type="match status" value="1"/>
</dbReference>
<dbReference type="Pfam" id="PF00755">
    <property type="entry name" value="Carn_acyltransf"/>
    <property type="match status" value="1"/>
</dbReference>
<dbReference type="GO" id="GO:0004092">
    <property type="term" value="F:carnitine O-acetyltransferase activity"/>
    <property type="evidence" value="ECO:0007669"/>
    <property type="project" value="TreeGrafter"/>
</dbReference>
<dbReference type="PANTHER" id="PTHR22589:SF29">
    <property type="entry name" value="MITOCHONDRIAL CARNITINE O-ACETYLTRANSFERASE-RELATED"/>
    <property type="match status" value="1"/>
</dbReference>
<comment type="similarity">
    <text evidence="5">Belongs to the carnitine/choline acetyltransferase family.</text>
</comment>
<evidence type="ECO:0000259" key="7">
    <source>
        <dbReference type="PROSITE" id="PS50237"/>
    </source>
</evidence>
<protein>
    <recommendedName>
        <fullName evidence="7">HECT domain-containing protein</fullName>
    </recommendedName>
</protein>
<evidence type="ECO:0000313" key="8">
    <source>
        <dbReference type="EMBL" id="RHY99850.1"/>
    </source>
</evidence>
<dbReference type="AlphaFoldDB" id="A0A418DU24"/>
<dbReference type="VEuPathDB" id="FungiDB:H257_13106"/>
<dbReference type="Gene3D" id="3.30.2410.10">
    <property type="entry name" value="Hect, E3 ligase catalytic domain"/>
    <property type="match status" value="1"/>
</dbReference>
<dbReference type="SUPFAM" id="SSF56204">
    <property type="entry name" value="Hect, E3 ligase catalytic domain"/>
    <property type="match status" value="1"/>
</dbReference>
<organism evidence="8 11">
    <name type="scientific">Aphanomyces astaci</name>
    <name type="common">Crayfish plague agent</name>
    <dbReference type="NCBI Taxonomy" id="112090"/>
    <lineage>
        <taxon>Eukaryota</taxon>
        <taxon>Sar</taxon>
        <taxon>Stramenopiles</taxon>
        <taxon>Oomycota</taxon>
        <taxon>Saprolegniomycetes</taxon>
        <taxon>Saprolegniales</taxon>
        <taxon>Verrucalvaceae</taxon>
        <taxon>Aphanomyces</taxon>
    </lineage>
</organism>
<comment type="caution">
    <text evidence="8">The sequence shown here is derived from an EMBL/GenBank/DDBJ whole genome shotgun (WGS) entry which is preliminary data.</text>
</comment>
<keyword evidence="1 4" id="KW-0833">Ubl conjugation pathway</keyword>
<feature type="compositionally biased region" description="Polar residues" evidence="6">
    <location>
        <begin position="62"/>
        <end position="73"/>
    </location>
</feature>
<evidence type="ECO:0000313" key="9">
    <source>
        <dbReference type="EMBL" id="RHZ12293.1"/>
    </source>
</evidence>
<proteinExistence type="inferred from homology"/>
<dbReference type="VEuPathDB" id="FungiDB:H257_13107"/>
<feature type="region of interest" description="Disordered" evidence="6">
    <location>
        <begin position="34"/>
        <end position="76"/>
    </location>
</feature>
<dbReference type="EMBL" id="QUTG01001313">
    <property type="protein sequence ID" value="RHY99850.1"/>
    <property type="molecule type" value="Genomic_DNA"/>
</dbReference>
<accession>A0A418DU24</accession>
<feature type="domain" description="HECT" evidence="7">
    <location>
        <begin position="251"/>
        <end position="477"/>
    </location>
</feature>
<dbReference type="Proteomes" id="UP000285430">
    <property type="component" value="Unassembled WGS sequence"/>
</dbReference>
<dbReference type="PROSITE" id="PS50237">
    <property type="entry name" value="HECT"/>
    <property type="match status" value="1"/>
</dbReference>
<evidence type="ECO:0000313" key="10">
    <source>
        <dbReference type="Proteomes" id="UP000285430"/>
    </source>
</evidence>
<dbReference type="InterPro" id="IPR042231">
    <property type="entry name" value="Cho/carn_acyl_trans_2"/>
</dbReference>
<dbReference type="Gene3D" id="1.10.275.20">
    <property type="entry name" value="Choline/Carnitine o-acyltransferase"/>
    <property type="match status" value="1"/>
</dbReference>
<dbReference type="EMBL" id="QUTH01004765">
    <property type="protein sequence ID" value="RHZ12293.1"/>
    <property type="molecule type" value="Genomic_DNA"/>
</dbReference>
<evidence type="ECO:0000313" key="11">
    <source>
        <dbReference type="Proteomes" id="UP000285712"/>
    </source>
</evidence>
<dbReference type="SMART" id="SM00119">
    <property type="entry name" value="HECTc"/>
    <property type="match status" value="1"/>
</dbReference>
<evidence type="ECO:0000256" key="3">
    <source>
        <dbReference type="PIRSR" id="PIRSR600542-1"/>
    </source>
</evidence>
<dbReference type="GO" id="GO:0004842">
    <property type="term" value="F:ubiquitin-protein transferase activity"/>
    <property type="evidence" value="ECO:0007669"/>
    <property type="project" value="InterPro"/>
</dbReference>
<dbReference type="PANTHER" id="PTHR22589">
    <property type="entry name" value="CARNITINE O-ACYLTRANSFERASE"/>
    <property type="match status" value="1"/>
</dbReference>
<dbReference type="InterPro" id="IPR000542">
    <property type="entry name" value="Carn_acyl_trans"/>
</dbReference>
<evidence type="ECO:0000256" key="5">
    <source>
        <dbReference type="RuleBase" id="RU003801"/>
    </source>
</evidence>
<reference evidence="10 11" key="1">
    <citation type="submission" date="2018-08" db="EMBL/GenBank/DDBJ databases">
        <title>Aphanomyces genome sequencing and annotation.</title>
        <authorList>
            <person name="Minardi D."/>
            <person name="Oidtmann B."/>
            <person name="Van Der Giezen M."/>
            <person name="Studholme D.J."/>
        </authorList>
    </citation>
    <scope>NUCLEOTIDE SEQUENCE [LARGE SCALE GENOMIC DNA]</scope>
    <source>
        <strain evidence="9 10">Da</strain>
        <strain evidence="8 11">Sv</strain>
    </source>
</reference>
<sequence>MRKQWVRLHDVHGVVRWTRRFLDAAQVPDAHVIQMHTPPLPSTPPPLPPSSSGNLSPVVESPRTTHQSSSDCASPNDLLQKLNQAPTEDCHVIMWQPLDTSPANVTVLGSVVPPATASSLLEISKLPFYMKYAWFLHQVHDLVVPYDELHIKVKVMRDAIVQEAVENLLSYPPRALCAIVRYEFTGESAQDAGAVQREWCFLCYISGIITLGRYMLVSEGLLVEANGLFVVLNREDNSYFINPNSSHAWRLLYLLEHDNAQDLALTFSVSETHGHNTVVEVELVENGHLRAVTDANKAEYVRLMVRYLVFGRVEAQLSALLQGVYDVVPPELLMPFDHKELILCGLAEVDVADWKANTVTSSNLDNSSPLQVVCLYFSIVVEAMSPVDRSRLLQFATGSSRVPVQGFKGLTSYDGEICRFTLKGVPYEGGAYPATHACYNRIDLPLYPTKDMMKEALTMLLLSDPTGPTMTKTFDAQDTLPKLPIPELADSLKHYARSVSVLQTPEEHAATQKKIDSFLAHDGAALQEKLIEYAKDKNSFIEDFWYEAYFNYKASVVLNVNPFFVLEDDPTPSRANQVSRATSLIVSSLKFIHALRTETMKPDVWRTTPLCMNQFRMLFATARCPTETNDAVQVAPNSKHIVIVCRNQFYWFDVMWEDGTAAITEREIMDNLRRIVDDANSRPPATVSSSAVGVLTTEHRVSWAKLRKIDRALFLVCLDHTSPPTASDFASTALHGTYEIVQGHQTGTCMNRWYDKLQIIVCDNGVAGVNFEHSVVDGHTVLRFASDVFTDTVIRYSSVL</sequence>
<evidence type="ECO:0000256" key="2">
    <source>
        <dbReference type="ARBA" id="ARBA00023315"/>
    </source>
</evidence>
<evidence type="ECO:0000256" key="6">
    <source>
        <dbReference type="SAM" id="MobiDB-lite"/>
    </source>
</evidence>
<feature type="active site" description="Glycyl thioester intermediate" evidence="4">
    <location>
        <position position="438"/>
    </location>
</feature>
<dbReference type="Gene3D" id="3.30.2160.10">
    <property type="entry name" value="Hect, E3 ligase catalytic domain"/>
    <property type="match status" value="1"/>
</dbReference>
<dbReference type="InterPro" id="IPR000569">
    <property type="entry name" value="HECT_dom"/>
</dbReference>
<keyword evidence="5" id="KW-0808">Transferase</keyword>
<dbReference type="Proteomes" id="UP000285712">
    <property type="component" value="Unassembled WGS sequence"/>
</dbReference>